<comment type="caution">
    <text evidence="3">The sequence shown here is derived from an EMBL/GenBank/DDBJ whole genome shotgun (WGS) entry which is preliminary data.</text>
</comment>
<dbReference type="EMBL" id="PTJC01000009">
    <property type="protein sequence ID" value="PPK84033.1"/>
    <property type="molecule type" value="Genomic_DNA"/>
</dbReference>
<dbReference type="RefSeq" id="WP_104421745.1">
    <property type="nucleotide sequence ID" value="NZ_PTJC01000009.1"/>
</dbReference>
<organism evidence="3 4">
    <name type="scientific">Neolewinella xylanilytica</name>
    <dbReference type="NCBI Taxonomy" id="1514080"/>
    <lineage>
        <taxon>Bacteria</taxon>
        <taxon>Pseudomonadati</taxon>
        <taxon>Bacteroidota</taxon>
        <taxon>Saprospiria</taxon>
        <taxon>Saprospirales</taxon>
        <taxon>Lewinellaceae</taxon>
        <taxon>Neolewinella</taxon>
    </lineage>
</organism>
<dbReference type="PANTHER" id="PTHR11178:SF1">
    <property type="entry name" value="NFU1 IRON-SULFUR CLUSTER SCAFFOLD HOMOLOG, MITOCHONDRIAL"/>
    <property type="match status" value="1"/>
</dbReference>
<keyword evidence="4" id="KW-1185">Reference proteome</keyword>
<evidence type="ECO:0000259" key="2">
    <source>
        <dbReference type="SMART" id="SM00932"/>
    </source>
</evidence>
<dbReference type="GO" id="GO:0005506">
    <property type="term" value="F:iron ion binding"/>
    <property type="evidence" value="ECO:0007669"/>
    <property type="project" value="InterPro"/>
</dbReference>
<dbReference type="GO" id="GO:0016226">
    <property type="term" value="P:iron-sulfur cluster assembly"/>
    <property type="evidence" value="ECO:0007669"/>
    <property type="project" value="InterPro"/>
</dbReference>
<comment type="similarity">
    <text evidence="1">Belongs to the NifU family.</text>
</comment>
<evidence type="ECO:0000313" key="3">
    <source>
        <dbReference type="EMBL" id="PPK84033.1"/>
    </source>
</evidence>
<dbReference type="AlphaFoldDB" id="A0A2S6HZT3"/>
<dbReference type="PIRSF" id="PIRSF036773">
    <property type="entry name" value="HIRIP5"/>
    <property type="match status" value="1"/>
</dbReference>
<dbReference type="SMART" id="SM00932">
    <property type="entry name" value="Nfu_N"/>
    <property type="match status" value="1"/>
</dbReference>
<name>A0A2S6HZT3_9BACT</name>
<dbReference type="OrthoDB" id="9796965at2"/>
<dbReference type="InterPro" id="IPR034904">
    <property type="entry name" value="FSCA_dom_sf"/>
</dbReference>
<accession>A0A2S6HZT3</accession>
<protein>
    <submittedName>
        <fullName evidence="3">Fe-S cluster biogenesis protein NfuA</fullName>
    </submittedName>
</protein>
<dbReference type="Gene3D" id="3.30.1370.70">
    <property type="entry name" value="Scaffold protein Nfu/NifU, N-terminal domain"/>
    <property type="match status" value="1"/>
</dbReference>
<dbReference type="Pfam" id="PF01106">
    <property type="entry name" value="NifU"/>
    <property type="match status" value="1"/>
</dbReference>
<dbReference type="SUPFAM" id="SSF117916">
    <property type="entry name" value="Fe-S cluster assembly (FSCA) domain-like"/>
    <property type="match status" value="1"/>
</dbReference>
<evidence type="ECO:0000313" key="4">
    <source>
        <dbReference type="Proteomes" id="UP000237662"/>
    </source>
</evidence>
<reference evidence="3 4" key="1">
    <citation type="submission" date="2018-02" db="EMBL/GenBank/DDBJ databases">
        <title>Genomic Encyclopedia of Archaeal and Bacterial Type Strains, Phase II (KMG-II): from individual species to whole genera.</title>
        <authorList>
            <person name="Goeker M."/>
        </authorList>
    </citation>
    <scope>NUCLEOTIDE SEQUENCE [LARGE SCALE GENOMIC DNA]</scope>
    <source>
        <strain evidence="3 4">DSM 29526</strain>
    </source>
</reference>
<dbReference type="InterPro" id="IPR001075">
    <property type="entry name" value="NIF_FeS_clus_asmbl_NifU_C"/>
</dbReference>
<sequence>MSQATATKRPVLLYTEQTPNPETLKFVTNRMLYNGTAEFREEEFAREWSPLAAVLYDFPYVKKVYIANNYVTITKEFNYSWDDIMLKLKEYVKGYLEENKPIIKDGFAEEVARIEEERGVSYEYTEDEAETVAQIKELIDTYVKPAVEMDGGNIEFKSYQEGVVTVIMQGACSGCPSSTVTLKSGIEQMLKRMMPQVKEVVQEMG</sequence>
<dbReference type="GO" id="GO:0051536">
    <property type="term" value="F:iron-sulfur cluster binding"/>
    <property type="evidence" value="ECO:0007669"/>
    <property type="project" value="InterPro"/>
</dbReference>
<dbReference type="InterPro" id="IPR035433">
    <property type="entry name" value="NFU1-like"/>
</dbReference>
<gene>
    <name evidence="3" type="ORF">CLV84_4183</name>
</gene>
<dbReference type="Proteomes" id="UP000237662">
    <property type="component" value="Unassembled WGS sequence"/>
</dbReference>
<proteinExistence type="inferred from homology"/>
<dbReference type="Pfam" id="PF08712">
    <property type="entry name" value="Nfu_N"/>
    <property type="match status" value="1"/>
</dbReference>
<dbReference type="InterPro" id="IPR036498">
    <property type="entry name" value="Nfu/NifU_N_sf"/>
</dbReference>
<feature type="domain" description="Scaffold protein Nfu/NifU N-terminal" evidence="2">
    <location>
        <begin position="13"/>
        <end position="99"/>
    </location>
</feature>
<dbReference type="PANTHER" id="PTHR11178">
    <property type="entry name" value="IRON-SULFUR CLUSTER SCAFFOLD PROTEIN NFU-RELATED"/>
    <property type="match status" value="1"/>
</dbReference>
<dbReference type="Gene3D" id="3.30.300.130">
    <property type="entry name" value="Fe-S cluster assembly (FSCA)"/>
    <property type="match status" value="1"/>
</dbReference>
<evidence type="ECO:0000256" key="1">
    <source>
        <dbReference type="ARBA" id="ARBA00006420"/>
    </source>
</evidence>
<dbReference type="InterPro" id="IPR014824">
    <property type="entry name" value="Nfu/NifU_N"/>
</dbReference>
<dbReference type="SUPFAM" id="SSF110836">
    <property type="entry name" value="Hypothetical protein SAV1430"/>
    <property type="match status" value="1"/>
</dbReference>